<organism evidence="2 3">
    <name type="scientific">Rhizoclosmatium globosum</name>
    <dbReference type="NCBI Taxonomy" id="329046"/>
    <lineage>
        <taxon>Eukaryota</taxon>
        <taxon>Fungi</taxon>
        <taxon>Fungi incertae sedis</taxon>
        <taxon>Chytridiomycota</taxon>
        <taxon>Chytridiomycota incertae sedis</taxon>
        <taxon>Chytridiomycetes</taxon>
        <taxon>Chytridiales</taxon>
        <taxon>Chytriomycetaceae</taxon>
        <taxon>Rhizoclosmatium</taxon>
    </lineage>
</organism>
<dbReference type="Gene3D" id="3.90.660.10">
    <property type="match status" value="1"/>
</dbReference>
<evidence type="ECO:0000259" key="1">
    <source>
        <dbReference type="Pfam" id="PF01593"/>
    </source>
</evidence>
<dbReference type="SUPFAM" id="SSF54373">
    <property type="entry name" value="FAD-linked reductases, C-terminal domain"/>
    <property type="match status" value="1"/>
</dbReference>
<gene>
    <name evidence="2" type="ORF">BCR33DRAFT_661302</name>
</gene>
<dbReference type="GO" id="GO:0016491">
    <property type="term" value="F:oxidoreductase activity"/>
    <property type="evidence" value="ECO:0007669"/>
    <property type="project" value="InterPro"/>
</dbReference>
<dbReference type="EMBL" id="MCGO01000032">
    <property type="protein sequence ID" value="ORY41308.1"/>
    <property type="molecule type" value="Genomic_DNA"/>
</dbReference>
<sequence length="422" mass="47623">VEIGGNWVEGVGGKNINPVLSLVQKRKLNFVPTDFDNCTYRMNNGVTNQDAFDARSAVFDKVTEALDDMYSKQSGKNVLDISLRAAYRLLGWHPQDALDNVLEWNSFDWEQAETPDVSSFRKTSDQATFTNFGEESNMVLDKRGFQYIVEAEAADFGCGYGSSCLKLGKVVTQIKWASAPVTVTCKDGSVYTADFVVSSVSLGVLQHGDIKFTPSLPDWKLQAIQSHHIATYTKIFIAFPSKFWTEESQFLYYGNERRGEFISWQIMTSAPFNSYFKYDNVLLCTVTDEVARRLERQSDEDTKAEMVQVLRKMYGSKVPNASAILVPRWTSDPLFRGSFTNWPIGFTQEQFQNLIAPVNRLWFTGEHTSAEYFGYIHGAIIAGNRTGNDLVKCIKSSCPKYPYYPTLANNVQDNVKYGQGQK</sequence>
<feature type="domain" description="Amine oxidase" evidence="1">
    <location>
        <begin position="2"/>
        <end position="386"/>
    </location>
</feature>
<dbReference type="PANTHER" id="PTHR10742">
    <property type="entry name" value="FLAVIN MONOAMINE OXIDASE"/>
    <property type="match status" value="1"/>
</dbReference>
<dbReference type="InterPro" id="IPR002937">
    <property type="entry name" value="Amino_oxidase"/>
</dbReference>
<evidence type="ECO:0000313" key="2">
    <source>
        <dbReference type="EMBL" id="ORY41308.1"/>
    </source>
</evidence>
<dbReference type="GO" id="GO:0006598">
    <property type="term" value="P:polyamine catabolic process"/>
    <property type="evidence" value="ECO:0007669"/>
    <property type="project" value="TreeGrafter"/>
</dbReference>
<feature type="non-terminal residue" evidence="2">
    <location>
        <position position="1"/>
    </location>
</feature>
<dbReference type="AlphaFoldDB" id="A0A1Y2C2P2"/>
<keyword evidence="3" id="KW-1185">Reference proteome</keyword>
<dbReference type="STRING" id="329046.A0A1Y2C2P2"/>
<dbReference type="Proteomes" id="UP000193642">
    <property type="component" value="Unassembled WGS sequence"/>
</dbReference>
<comment type="caution">
    <text evidence="2">The sequence shown here is derived from an EMBL/GenBank/DDBJ whole genome shotgun (WGS) entry which is preliminary data.</text>
</comment>
<accession>A0A1Y2C2P2</accession>
<dbReference type="InterPro" id="IPR050281">
    <property type="entry name" value="Flavin_monoamine_oxidase"/>
</dbReference>
<proteinExistence type="predicted"/>
<dbReference type="Gene3D" id="3.50.50.60">
    <property type="entry name" value="FAD/NAD(P)-binding domain"/>
    <property type="match status" value="1"/>
</dbReference>
<dbReference type="SUPFAM" id="SSF51905">
    <property type="entry name" value="FAD/NAD(P)-binding domain"/>
    <property type="match status" value="1"/>
</dbReference>
<dbReference type="InterPro" id="IPR036188">
    <property type="entry name" value="FAD/NAD-bd_sf"/>
</dbReference>
<dbReference type="PANTHER" id="PTHR10742:SF313">
    <property type="entry name" value="AMINE OXIDASE"/>
    <property type="match status" value="1"/>
</dbReference>
<dbReference type="Pfam" id="PF01593">
    <property type="entry name" value="Amino_oxidase"/>
    <property type="match status" value="1"/>
</dbReference>
<dbReference type="OrthoDB" id="5046242at2759"/>
<evidence type="ECO:0000313" key="3">
    <source>
        <dbReference type="Proteomes" id="UP000193642"/>
    </source>
</evidence>
<name>A0A1Y2C2P2_9FUNG</name>
<protein>
    <recommendedName>
        <fullName evidence="1">Amine oxidase domain-containing protein</fullName>
    </recommendedName>
</protein>
<reference evidence="2 3" key="1">
    <citation type="submission" date="2016-07" db="EMBL/GenBank/DDBJ databases">
        <title>Pervasive Adenine N6-methylation of Active Genes in Fungi.</title>
        <authorList>
            <consortium name="DOE Joint Genome Institute"/>
            <person name="Mondo S.J."/>
            <person name="Dannebaum R.O."/>
            <person name="Kuo R.C."/>
            <person name="Labutti K."/>
            <person name="Haridas S."/>
            <person name="Kuo A."/>
            <person name="Salamov A."/>
            <person name="Ahrendt S.R."/>
            <person name="Lipzen A."/>
            <person name="Sullivan W."/>
            <person name="Andreopoulos W.B."/>
            <person name="Clum A."/>
            <person name="Lindquist E."/>
            <person name="Daum C."/>
            <person name="Ramamoorthy G.K."/>
            <person name="Gryganskyi A."/>
            <person name="Culley D."/>
            <person name="Magnuson J.K."/>
            <person name="James T.Y."/>
            <person name="O'Malley M.A."/>
            <person name="Stajich J.E."/>
            <person name="Spatafora J.W."/>
            <person name="Visel A."/>
            <person name="Grigoriev I.V."/>
        </authorList>
    </citation>
    <scope>NUCLEOTIDE SEQUENCE [LARGE SCALE GENOMIC DNA]</scope>
    <source>
        <strain evidence="2 3">JEL800</strain>
    </source>
</reference>